<evidence type="ECO:0000313" key="3">
    <source>
        <dbReference type="Proteomes" id="UP000016666"/>
    </source>
</evidence>
<accession>A0A493TQD1</accession>
<keyword evidence="3" id="KW-1185">Reference proteome</keyword>
<sequence length="129" mass="14433">PLPPYTQCTLASFLFFPLVYQLFTNYTCTALLLAAGYAIFMHPSAREHPNALSAWRCGALLGYFPAWVSFPLALSSGQVWSAIWRWEQAPWMVAVSPHPVLPPAFASPRDARGGHQRWISLCHLPLQAH</sequence>
<organism evidence="2 3">
    <name type="scientific">Anas platyrhynchos platyrhynchos</name>
    <name type="common">Northern mallard</name>
    <dbReference type="NCBI Taxonomy" id="8840"/>
    <lineage>
        <taxon>Eukaryota</taxon>
        <taxon>Metazoa</taxon>
        <taxon>Chordata</taxon>
        <taxon>Craniata</taxon>
        <taxon>Vertebrata</taxon>
        <taxon>Euteleostomi</taxon>
        <taxon>Archelosauria</taxon>
        <taxon>Archosauria</taxon>
        <taxon>Dinosauria</taxon>
        <taxon>Saurischia</taxon>
        <taxon>Theropoda</taxon>
        <taxon>Coelurosauria</taxon>
        <taxon>Aves</taxon>
        <taxon>Neognathae</taxon>
        <taxon>Galloanserae</taxon>
        <taxon>Anseriformes</taxon>
        <taxon>Anatidae</taxon>
        <taxon>Anatinae</taxon>
        <taxon>Anas</taxon>
    </lineage>
</organism>
<evidence type="ECO:0000256" key="1">
    <source>
        <dbReference type="SAM" id="Phobius"/>
    </source>
</evidence>
<keyword evidence="1" id="KW-0812">Transmembrane</keyword>
<reference evidence="2" key="2">
    <citation type="submission" date="2025-08" db="UniProtKB">
        <authorList>
            <consortium name="Ensembl"/>
        </authorList>
    </citation>
    <scope>IDENTIFICATION</scope>
</reference>
<keyword evidence="1" id="KW-0472">Membrane</keyword>
<reference evidence="2 3" key="1">
    <citation type="submission" date="2017-10" db="EMBL/GenBank/DDBJ databases">
        <title>A new Pekin duck reference genome.</title>
        <authorList>
            <person name="Hou Z.-C."/>
            <person name="Zhou Z.-K."/>
            <person name="Zhu F."/>
            <person name="Hou S.-S."/>
        </authorList>
    </citation>
    <scope>NUCLEOTIDE SEQUENCE [LARGE SCALE GENOMIC DNA]</scope>
</reference>
<reference evidence="2" key="3">
    <citation type="submission" date="2025-09" db="UniProtKB">
        <authorList>
            <consortium name="Ensembl"/>
        </authorList>
    </citation>
    <scope>IDENTIFICATION</scope>
</reference>
<proteinExistence type="predicted"/>
<evidence type="ECO:0000313" key="2">
    <source>
        <dbReference type="Ensembl" id="ENSAPLP00000028072.1"/>
    </source>
</evidence>
<protein>
    <submittedName>
        <fullName evidence="2">Uncharacterized protein</fullName>
    </submittedName>
</protein>
<keyword evidence="1" id="KW-1133">Transmembrane helix</keyword>
<dbReference type="AlphaFoldDB" id="A0A493TQD1"/>
<name>A0A493TQD1_ANAPP</name>
<dbReference type="Proteomes" id="UP000016666">
    <property type="component" value="Chromosome 2"/>
</dbReference>
<feature type="transmembrane region" description="Helical" evidence="1">
    <location>
        <begin position="20"/>
        <end position="40"/>
    </location>
</feature>
<dbReference type="Ensembl" id="ENSAPLT00000021679.1">
    <property type="protein sequence ID" value="ENSAPLP00000028072.1"/>
    <property type="gene ID" value="ENSAPLG00000026043.1"/>
</dbReference>